<dbReference type="RefSeq" id="WP_212395602.1">
    <property type="nucleotide sequence ID" value="NZ_JAFCKQ010000012.1"/>
</dbReference>
<organism evidence="1 2">
    <name type="scientific">Bradyrhizobium jicamae</name>
    <dbReference type="NCBI Taxonomy" id="280332"/>
    <lineage>
        <taxon>Bacteria</taxon>
        <taxon>Pseudomonadati</taxon>
        <taxon>Pseudomonadota</taxon>
        <taxon>Alphaproteobacteria</taxon>
        <taxon>Hyphomicrobiales</taxon>
        <taxon>Nitrobacteraceae</taxon>
        <taxon>Bradyrhizobium</taxon>
    </lineage>
</organism>
<keyword evidence="2" id="KW-1185">Reference proteome</keyword>
<dbReference type="SUPFAM" id="SSF53756">
    <property type="entry name" value="UDP-Glycosyltransferase/glycogen phosphorylase"/>
    <property type="match status" value="1"/>
</dbReference>
<reference evidence="2" key="1">
    <citation type="journal article" date="2021" name="ISME J.">
        <title>Evolutionary origin and ecological implication of a unique nif island in free-living Bradyrhizobium lineages.</title>
        <authorList>
            <person name="Tao J."/>
        </authorList>
    </citation>
    <scope>NUCLEOTIDE SEQUENCE [LARGE SCALE GENOMIC DNA]</scope>
    <source>
        <strain evidence="2">SZCCT0434</strain>
    </source>
</reference>
<comment type="caution">
    <text evidence="1">The sequence shown here is derived from an EMBL/GenBank/DDBJ whole genome shotgun (WGS) entry which is preliminary data.</text>
</comment>
<protein>
    <submittedName>
        <fullName evidence="1">Glycosyltransferase</fullName>
    </submittedName>
</protein>
<evidence type="ECO:0000313" key="1">
    <source>
        <dbReference type="EMBL" id="MBR0797156.1"/>
    </source>
</evidence>
<dbReference type="EMBL" id="JAFCJH010000016">
    <property type="protein sequence ID" value="MBR0797156.1"/>
    <property type="molecule type" value="Genomic_DNA"/>
</dbReference>
<evidence type="ECO:0000313" key="2">
    <source>
        <dbReference type="Proteomes" id="UP001315278"/>
    </source>
</evidence>
<gene>
    <name evidence="1" type="ORF">JQ615_17325</name>
</gene>
<sequence length="392" mass="43416">MKKLKKILWICGRLPSPLFSGDALYSAGVLRALAETNEAAITLVGTRRSDQSVGEHILNLPNLICLDAAPARPTGLRSLLSPLPRDAFNLGTPELQQSLQTLLQQHWDSLVIDHAYSSGPLPEILRQRGPSSICYVAHNAEGAIRPQIASSFGNPMRRILMRLDAEKYRKQENRVLQAADVVTCISEEDGSYFRGFSNNVHIVPPIYFGDASPPRQISSASPRTLLLVGSFEWVAKQRNLELIVQGLLPGLQRNGIRLDVVGTVPQHFRDRFDHFRPHLSFHGRVDDISPYVAAARGGLVPDLLGGGFKLKVLDYAFQRLPIFGLRNALAGTTSEEQSAMFLAENLNHLADVIARNIDEISALNQNQTALFELFSARFGVEAGTRRLRRVFL</sequence>
<dbReference type="Gene3D" id="3.40.50.2000">
    <property type="entry name" value="Glycogen Phosphorylase B"/>
    <property type="match status" value="1"/>
</dbReference>
<dbReference type="Proteomes" id="UP001315278">
    <property type="component" value="Unassembled WGS sequence"/>
</dbReference>
<accession>A0ABS5FK75</accession>
<dbReference type="Pfam" id="PF13692">
    <property type="entry name" value="Glyco_trans_1_4"/>
    <property type="match status" value="1"/>
</dbReference>
<name>A0ABS5FK75_9BRAD</name>
<proteinExistence type="predicted"/>